<proteinExistence type="predicted"/>
<dbReference type="PANTHER" id="PTHR37610">
    <property type="entry name" value="CCHC-TYPE DOMAIN-CONTAINING PROTEIN"/>
    <property type="match status" value="1"/>
</dbReference>
<protein>
    <recommendedName>
        <fullName evidence="3">Retrotransposon gag domain-containing protein</fullName>
    </recommendedName>
</protein>
<evidence type="ECO:0000313" key="1">
    <source>
        <dbReference type="EMBL" id="KAJ9697140.1"/>
    </source>
</evidence>
<keyword evidence="2" id="KW-1185">Reference proteome</keyword>
<dbReference type="EMBL" id="JARBHA010000007">
    <property type="protein sequence ID" value="KAJ9697140.1"/>
    <property type="molecule type" value="Genomic_DNA"/>
</dbReference>
<evidence type="ECO:0000313" key="2">
    <source>
        <dbReference type="Proteomes" id="UP001168098"/>
    </source>
</evidence>
<organism evidence="1 2">
    <name type="scientific">Vitis rotundifolia</name>
    <name type="common">Muscadine grape</name>
    <dbReference type="NCBI Taxonomy" id="103349"/>
    <lineage>
        <taxon>Eukaryota</taxon>
        <taxon>Viridiplantae</taxon>
        <taxon>Streptophyta</taxon>
        <taxon>Embryophyta</taxon>
        <taxon>Tracheophyta</taxon>
        <taxon>Spermatophyta</taxon>
        <taxon>Magnoliopsida</taxon>
        <taxon>eudicotyledons</taxon>
        <taxon>Gunneridae</taxon>
        <taxon>Pentapetalae</taxon>
        <taxon>rosids</taxon>
        <taxon>Vitales</taxon>
        <taxon>Vitaceae</taxon>
        <taxon>Viteae</taxon>
        <taxon>Vitis</taxon>
    </lineage>
</organism>
<dbReference type="PANTHER" id="PTHR37610:SF40">
    <property type="entry name" value="OS01G0909600 PROTEIN"/>
    <property type="match status" value="1"/>
</dbReference>
<dbReference type="Proteomes" id="UP001168098">
    <property type="component" value="Unassembled WGS sequence"/>
</dbReference>
<comment type="caution">
    <text evidence="1">The sequence shown here is derived from an EMBL/GenBank/DDBJ whole genome shotgun (WGS) entry which is preliminary data.</text>
</comment>
<sequence length="121" mass="13906">MLDPKDSTYAALCQSDCAVKTWMLNSLEPEIAASIGLASTAKEMWYAIKEMFSNDGNNSRIFSLFQLDNKQGERSLPKFFAAYKGIINEFRKLLPLSTDLETQKRQWEKLFVCGFLMNLYE</sequence>
<evidence type="ECO:0008006" key="3">
    <source>
        <dbReference type="Google" id="ProtNLM"/>
    </source>
</evidence>
<dbReference type="AlphaFoldDB" id="A0AA38ZXI0"/>
<gene>
    <name evidence="1" type="ORF">PVL29_009071</name>
</gene>
<name>A0AA38ZXI0_VITRO</name>
<reference evidence="1 2" key="1">
    <citation type="journal article" date="2023" name="BMC Biotechnol.">
        <title>Vitis rotundifolia cv Carlos genome sequencing.</title>
        <authorList>
            <person name="Huff M."/>
            <person name="Hulse-Kemp A."/>
            <person name="Scheffler B."/>
            <person name="Youngblood R."/>
            <person name="Simpson S."/>
            <person name="Babiker E."/>
            <person name="Staton M."/>
        </authorList>
    </citation>
    <scope>NUCLEOTIDE SEQUENCE [LARGE SCALE GENOMIC DNA]</scope>
    <source>
        <tissue evidence="1">Leaf</tissue>
    </source>
</reference>
<accession>A0AA38ZXI0</accession>